<feature type="transmembrane region" description="Helical" evidence="1">
    <location>
        <begin position="70"/>
        <end position="90"/>
    </location>
</feature>
<dbReference type="Proteomes" id="UP000182762">
    <property type="component" value="Unassembled WGS sequence"/>
</dbReference>
<keyword evidence="1" id="KW-0812">Transmembrane</keyword>
<dbReference type="Pfam" id="PF20047">
    <property type="entry name" value="DUF6449"/>
    <property type="match status" value="1"/>
</dbReference>
<feature type="transmembrane region" description="Helical" evidence="1">
    <location>
        <begin position="337"/>
        <end position="359"/>
    </location>
</feature>
<reference evidence="3 4" key="1">
    <citation type="submission" date="2016-10" db="EMBL/GenBank/DDBJ databases">
        <authorList>
            <person name="Varghese N."/>
            <person name="Submissions S."/>
        </authorList>
    </citation>
    <scope>NUCLEOTIDE SEQUENCE [LARGE SCALE GENOMIC DNA]</scope>
    <source>
        <strain evidence="3 4">DSM 13796</strain>
    </source>
</reference>
<evidence type="ECO:0000259" key="2">
    <source>
        <dbReference type="Pfam" id="PF20047"/>
    </source>
</evidence>
<dbReference type="InterPro" id="IPR045611">
    <property type="entry name" value="DUF6449"/>
</dbReference>
<dbReference type="PANTHER" id="PTHR39177">
    <property type="entry name" value="ABC TRANSPORTER PERMEASE YTRC-RELATED"/>
    <property type="match status" value="1"/>
</dbReference>
<feature type="transmembrane region" description="Helical" evidence="1">
    <location>
        <begin position="280"/>
        <end position="297"/>
    </location>
</feature>
<dbReference type="GeneID" id="93713097"/>
<evidence type="ECO:0000313" key="3">
    <source>
        <dbReference type="EMBL" id="SFQ86069.1"/>
    </source>
</evidence>
<organism evidence="3 4">
    <name type="scientific">Priestia endophytica DSM 13796</name>
    <dbReference type="NCBI Taxonomy" id="1121089"/>
    <lineage>
        <taxon>Bacteria</taxon>
        <taxon>Bacillati</taxon>
        <taxon>Bacillota</taxon>
        <taxon>Bacilli</taxon>
        <taxon>Bacillales</taxon>
        <taxon>Bacillaceae</taxon>
        <taxon>Priestia</taxon>
    </lineage>
</organism>
<dbReference type="RefSeq" id="WP_061802939.1">
    <property type="nucleotide sequence ID" value="NZ_FOXX01000017.1"/>
</dbReference>
<feature type="transmembrane region" description="Helical" evidence="1">
    <location>
        <begin position="235"/>
        <end position="260"/>
    </location>
</feature>
<dbReference type="InterPro" id="IPR053046">
    <property type="entry name" value="ABC-5_transporter"/>
</dbReference>
<feature type="transmembrane region" description="Helical" evidence="1">
    <location>
        <begin position="186"/>
        <end position="215"/>
    </location>
</feature>
<feature type="transmembrane region" description="Helical" evidence="1">
    <location>
        <begin position="115"/>
        <end position="139"/>
    </location>
</feature>
<feature type="transmembrane region" description="Helical" evidence="1">
    <location>
        <begin position="151"/>
        <end position="174"/>
    </location>
</feature>
<keyword evidence="4" id="KW-1185">Reference proteome</keyword>
<keyword evidence="1" id="KW-0472">Membrane</keyword>
<feature type="transmembrane region" description="Helical" evidence="1">
    <location>
        <begin position="303"/>
        <end position="325"/>
    </location>
</feature>
<dbReference type="EMBL" id="FOXX01000017">
    <property type="protein sequence ID" value="SFQ86069.1"/>
    <property type="molecule type" value="Genomic_DNA"/>
</dbReference>
<accession>A0A1I6BYQ8</accession>
<dbReference type="PANTHER" id="PTHR39177:SF1">
    <property type="entry name" value="ABC TRANSPORTER PERMEASE YTRC-RELATED"/>
    <property type="match status" value="1"/>
</dbReference>
<evidence type="ECO:0000313" key="4">
    <source>
        <dbReference type="Proteomes" id="UP000182762"/>
    </source>
</evidence>
<keyword evidence="1" id="KW-1133">Transmembrane helix</keyword>
<protein>
    <submittedName>
        <fullName evidence="3">ABC-2 type transport system permease protein</fullName>
    </submittedName>
</protein>
<gene>
    <name evidence="3" type="ORF">SAMN02745910_04565</name>
</gene>
<comment type="caution">
    <text evidence="3">The sequence shown here is derived from an EMBL/GenBank/DDBJ whole genome shotgun (WGS) entry which is preliminary data.</text>
</comment>
<feature type="domain" description="DUF6449" evidence="2">
    <location>
        <begin position="452"/>
        <end position="544"/>
    </location>
</feature>
<proteinExistence type="predicted"/>
<evidence type="ECO:0000256" key="1">
    <source>
        <dbReference type="SAM" id="Phobius"/>
    </source>
</evidence>
<name>A0A1I6BYQ8_9BACI</name>
<feature type="transmembrane region" description="Helical" evidence="1">
    <location>
        <begin position="20"/>
        <end position="41"/>
    </location>
</feature>
<sequence length="667" mass="76462">MRQKTSLFNKGIFVQDLRSVGWIGIVYFLLLVAVGPLQILLNVEHYHKTIMQSKISNEVSLPEFLGSAEAYTILTCILPVALAILLFRYLHTKLAGDYIHSLPIKRNALFHQRMLTGIGILVLPLFLNALIMLGVGQGYHLGEAYSMKSVGLWLITVLLFNLLVFTGSIFVAMFTGMSLLQGVFTYIMFVFPVGILMLSLQYADLFLFGFSSFLVRDSYTSTLFPGLRMAHSSAAPLSIIEWSVYIVLIITFYVVALFLYKRRKTETATQAIVVKPLRPVFKYGVTACFMLTGGIYFGDFQKMGWIIFGFIVGSLIGYSIATMILEKTWRILYKWKGYIGFAIVASISLLLLNMDIFGYENNVPQDSEVKRVYVSSEIPEIDRILATDEELEEQVKRGEISPGEVEMYYRKNFFTDRTNIHNVTTFQKEIVKDKNELELIPEKENNMVVFVYELKNGDKEVRKYNLPPHKYDNLYKPIVESDEYKKNLYNALRINENQIDRIVLSSGIGFDDKQEVLTDQSQMKDLLRAVKQDIKDQKYKEIQKGTNTFVDIELIQGKNEPLIDSVPSTFNQTMKWLKDHQIYKEIVPMASDFDYVVVQKWDPTVSEGEVASTDKITDKDKINQLIKLASNAGYEYRMEFHSKSGHSIYETGVHYEDLPNDIKKQLN</sequence>